<keyword evidence="4 6" id="KW-1133">Transmembrane helix</keyword>
<sequence length="161" mass="16696">MPAPPSPFDGVLWRRIAAWVVDAALLLVLSWLIWGGAALAAVPTLGLLGGLLLLPWALLLPILYGTLSIGSTLSATPGQALLGLTVRSEADGAPPSLGQALTATVLHALSWAAGGLPLLAPLFSTRRRTLHDLFSGTLVLRVDALARSIPARPDHHDGSLA</sequence>
<name>A0ABX1DWJ4_9PROT</name>
<dbReference type="Pfam" id="PF06271">
    <property type="entry name" value="RDD"/>
    <property type="match status" value="1"/>
</dbReference>
<evidence type="ECO:0000259" key="7">
    <source>
        <dbReference type="Pfam" id="PF06271"/>
    </source>
</evidence>
<evidence type="ECO:0000256" key="3">
    <source>
        <dbReference type="ARBA" id="ARBA00022692"/>
    </source>
</evidence>
<dbReference type="EMBL" id="JAAVNE010000001">
    <property type="protein sequence ID" value="NKC29285.1"/>
    <property type="molecule type" value="Genomic_DNA"/>
</dbReference>
<evidence type="ECO:0000256" key="4">
    <source>
        <dbReference type="ARBA" id="ARBA00022989"/>
    </source>
</evidence>
<protein>
    <submittedName>
        <fullName evidence="8">RDD family protein</fullName>
    </submittedName>
</protein>
<gene>
    <name evidence="8" type="ORF">HEQ75_00310</name>
</gene>
<keyword evidence="3 6" id="KW-0812">Transmembrane</keyword>
<evidence type="ECO:0000313" key="9">
    <source>
        <dbReference type="Proteomes" id="UP000787635"/>
    </source>
</evidence>
<dbReference type="InterPro" id="IPR051791">
    <property type="entry name" value="Pra-immunoreactive"/>
</dbReference>
<evidence type="ECO:0000256" key="5">
    <source>
        <dbReference type="ARBA" id="ARBA00023136"/>
    </source>
</evidence>
<evidence type="ECO:0000256" key="1">
    <source>
        <dbReference type="ARBA" id="ARBA00004651"/>
    </source>
</evidence>
<dbReference type="InterPro" id="IPR010432">
    <property type="entry name" value="RDD"/>
</dbReference>
<feature type="domain" description="RDD" evidence="7">
    <location>
        <begin position="12"/>
        <end position="136"/>
    </location>
</feature>
<evidence type="ECO:0000313" key="8">
    <source>
        <dbReference type="EMBL" id="NKC29285.1"/>
    </source>
</evidence>
<dbReference type="PANTHER" id="PTHR36115">
    <property type="entry name" value="PROLINE-RICH ANTIGEN HOMOLOG-RELATED"/>
    <property type="match status" value="1"/>
</dbReference>
<keyword evidence="2" id="KW-1003">Cell membrane</keyword>
<reference evidence="8 9" key="1">
    <citation type="submission" date="2020-03" db="EMBL/GenBank/DDBJ databases">
        <title>Roseomonas selenitidurans sp. nov. isolated from urban soil.</title>
        <authorList>
            <person name="Liu H."/>
        </authorList>
    </citation>
    <scope>NUCLEOTIDE SEQUENCE [LARGE SCALE GENOMIC DNA]</scope>
    <source>
        <strain evidence="8 9">BU-1</strain>
    </source>
</reference>
<dbReference type="Proteomes" id="UP000787635">
    <property type="component" value="Unassembled WGS sequence"/>
</dbReference>
<organism evidence="8 9">
    <name type="scientific">Falsiroseomonas selenitidurans</name>
    <dbReference type="NCBI Taxonomy" id="2716335"/>
    <lineage>
        <taxon>Bacteria</taxon>
        <taxon>Pseudomonadati</taxon>
        <taxon>Pseudomonadota</taxon>
        <taxon>Alphaproteobacteria</taxon>
        <taxon>Acetobacterales</taxon>
        <taxon>Roseomonadaceae</taxon>
        <taxon>Falsiroseomonas</taxon>
    </lineage>
</organism>
<feature type="transmembrane region" description="Helical" evidence="6">
    <location>
        <begin position="45"/>
        <end position="64"/>
    </location>
</feature>
<proteinExistence type="predicted"/>
<comment type="subcellular location">
    <subcellularLocation>
        <location evidence="1">Cell membrane</location>
        <topology evidence="1">Multi-pass membrane protein</topology>
    </subcellularLocation>
</comment>
<evidence type="ECO:0000256" key="2">
    <source>
        <dbReference type="ARBA" id="ARBA00022475"/>
    </source>
</evidence>
<feature type="transmembrane region" description="Helical" evidence="6">
    <location>
        <begin position="100"/>
        <end position="123"/>
    </location>
</feature>
<keyword evidence="9" id="KW-1185">Reference proteome</keyword>
<keyword evidence="5 6" id="KW-0472">Membrane</keyword>
<evidence type="ECO:0000256" key="6">
    <source>
        <dbReference type="SAM" id="Phobius"/>
    </source>
</evidence>
<feature type="transmembrane region" description="Helical" evidence="6">
    <location>
        <begin position="12"/>
        <end position="33"/>
    </location>
</feature>
<accession>A0ABX1DWJ4</accession>
<comment type="caution">
    <text evidence="8">The sequence shown here is derived from an EMBL/GenBank/DDBJ whole genome shotgun (WGS) entry which is preliminary data.</text>
</comment>
<dbReference type="RefSeq" id="WP_168026914.1">
    <property type="nucleotide sequence ID" value="NZ_JAAVNE010000001.1"/>
</dbReference>